<reference evidence="2 3" key="1">
    <citation type="journal article" date="2021" name="Elife">
        <title>Chloroplast acquisition without the gene transfer in kleptoplastic sea slugs, Plakobranchus ocellatus.</title>
        <authorList>
            <person name="Maeda T."/>
            <person name="Takahashi S."/>
            <person name="Yoshida T."/>
            <person name="Shimamura S."/>
            <person name="Takaki Y."/>
            <person name="Nagai Y."/>
            <person name="Toyoda A."/>
            <person name="Suzuki Y."/>
            <person name="Arimoto A."/>
            <person name="Ishii H."/>
            <person name="Satoh N."/>
            <person name="Nishiyama T."/>
            <person name="Hasebe M."/>
            <person name="Maruyama T."/>
            <person name="Minagawa J."/>
            <person name="Obokata J."/>
            <person name="Shigenobu S."/>
        </authorList>
    </citation>
    <scope>NUCLEOTIDE SEQUENCE [LARGE SCALE GENOMIC DNA]</scope>
</reference>
<evidence type="ECO:0000256" key="1">
    <source>
        <dbReference type="SAM" id="MobiDB-lite"/>
    </source>
</evidence>
<evidence type="ECO:0000313" key="3">
    <source>
        <dbReference type="Proteomes" id="UP000735302"/>
    </source>
</evidence>
<accession>A0AAV4DD96</accession>
<organism evidence="2 3">
    <name type="scientific">Plakobranchus ocellatus</name>
    <dbReference type="NCBI Taxonomy" id="259542"/>
    <lineage>
        <taxon>Eukaryota</taxon>
        <taxon>Metazoa</taxon>
        <taxon>Spiralia</taxon>
        <taxon>Lophotrochozoa</taxon>
        <taxon>Mollusca</taxon>
        <taxon>Gastropoda</taxon>
        <taxon>Heterobranchia</taxon>
        <taxon>Euthyneura</taxon>
        <taxon>Panpulmonata</taxon>
        <taxon>Sacoglossa</taxon>
        <taxon>Placobranchoidea</taxon>
        <taxon>Plakobranchidae</taxon>
        <taxon>Plakobranchus</taxon>
    </lineage>
</organism>
<keyword evidence="3" id="KW-1185">Reference proteome</keyword>
<dbReference type="Proteomes" id="UP000735302">
    <property type="component" value="Unassembled WGS sequence"/>
</dbReference>
<gene>
    <name evidence="2" type="ORF">PoB_006862100</name>
</gene>
<comment type="caution">
    <text evidence="2">The sequence shown here is derived from an EMBL/GenBank/DDBJ whole genome shotgun (WGS) entry which is preliminary data.</text>
</comment>
<dbReference type="AlphaFoldDB" id="A0AAV4DD96"/>
<proteinExistence type="predicted"/>
<name>A0AAV4DD96_9GAST</name>
<evidence type="ECO:0000313" key="2">
    <source>
        <dbReference type="EMBL" id="GFO42116.1"/>
    </source>
</evidence>
<sequence>MKDFSLLFSAIDKDEFKSELQKFAKIFTDASEGLGEVENLTRTAHASGAPEDWYAVILKFISVGSEDLSKLEPALDGMGHVIERIAESPDDFPPLPYCDASLKLANGDKPEYTELEAIKAYVNIIEEAIQLGKAFDRFGDAQERLNGQQSSGGASKRSEDGNEADLKKLVRLLKELKLDTKR</sequence>
<feature type="region of interest" description="Disordered" evidence="1">
    <location>
        <begin position="142"/>
        <end position="162"/>
    </location>
</feature>
<dbReference type="EMBL" id="BLXT01007756">
    <property type="protein sequence ID" value="GFO42116.1"/>
    <property type="molecule type" value="Genomic_DNA"/>
</dbReference>
<protein>
    <submittedName>
        <fullName evidence="2">Uncharacterized protein</fullName>
    </submittedName>
</protein>